<dbReference type="InterPro" id="IPR013106">
    <property type="entry name" value="Ig_V-set"/>
</dbReference>
<organism evidence="5 6">
    <name type="scientific">Cyprinus carpio</name>
    <name type="common">Common carp</name>
    <dbReference type="NCBI Taxonomy" id="7962"/>
    <lineage>
        <taxon>Eukaryota</taxon>
        <taxon>Metazoa</taxon>
        <taxon>Chordata</taxon>
        <taxon>Craniata</taxon>
        <taxon>Vertebrata</taxon>
        <taxon>Euteleostomi</taxon>
        <taxon>Actinopterygii</taxon>
        <taxon>Neopterygii</taxon>
        <taxon>Teleostei</taxon>
        <taxon>Ostariophysi</taxon>
        <taxon>Cypriniformes</taxon>
        <taxon>Cyprinidae</taxon>
        <taxon>Cyprininae</taxon>
        <taxon>Cyprinus</taxon>
    </lineage>
</organism>
<dbReference type="Gene3D" id="2.60.40.10">
    <property type="entry name" value="Immunoglobulins"/>
    <property type="match status" value="1"/>
</dbReference>
<evidence type="ECO:0000256" key="4">
    <source>
        <dbReference type="ARBA" id="ARBA00023319"/>
    </source>
</evidence>
<dbReference type="Pfam" id="PF07686">
    <property type="entry name" value="V-set"/>
    <property type="match status" value="1"/>
</dbReference>
<evidence type="ECO:0000256" key="1">
    <source>
        <dbReference type="ARBA" id="ARBA00022729"/>
    </source>
</evidence>
<evidence type="ECO:0000313" key="5">
    <source>
        <dbReference type="Ensembl" id="ENSCCRP00010087439.1"/>
    </source>
</evidence>
<dbReference type="InterPro" id="IPR036179">
    <property type="entry name" value="Ig-like_dom_sf"/>
</dbReference>
<dbReference type="PANTHER" id="PTHR19367">
    <property type="entry name" value="T-CELL RECEPTOR ALPHA CHAIN V REGION"/>
    <property type="match status" value="1"/>
</dbReference>
<dbReference type="Proteomes" id="UP000694427">
    <property type="component" value="Unplaced"/>
</dbReference>
<reference evidence="5" key="1">
    <citation type="submission" date="2025-08" db="UniProtKB">
        <authorList>
            <consortium name="Ensembl"/>
        </authorList>
    </citation>
    <scope>IDENTIFICATION</scope>
</reference>
<evidence type="ECO:0000256" key="3">
    <source>
        <dbReference type="ARBA" id="ARBA00023170"/>
    </source>
</evidence>
<keyword evidence="1" id="KW-0732">Signal</keyword>
<dbReference type="Ensembl" id="ENSCCRT00010096988.1">
    <property type="protein sequence ID" value="ENSCCRP00010087439.1"/>
    <property type="gene ID" value="ENSCCRG00010038216.1"/>
</dbReference>
<reference evidence="5" key="2">
    <citation type="submission" date="2025-09" db="UniProtKB">
        <authorList>
            <consortium name="Ensembl"/>
        </authorList>
    </citation>
    <scope>IDENTIFICATION</scope>
</reference>
<protein>
    <submittedName>
        <fullName evidence="5">Uncharacterized protein</fullName>
    </submittedName>
</protein>
<sequence>LSHKLFCSFVLGVMTADQIRPNQEISVIKEDATVTLSCSYDTTSSYVYWYRQYPNGELRYLIYKASWSSVGGGRPADPRFESTTSKTSTELTITGVTLSDSLKFCSSYKGK</sequence>
<keyword evidence="3" id="KW-0675">Receptor</keyword>
<proteinExistence type="predicted"/>
<dbReference type="SUPFAM" id="SSF48726">
    <property type="entry name" value="Immunoglobulin"/>
    <property type="match status" value="1"/>
</dbReference>
<dbReference type="AlphaFoldDB" id="A0A8C1HQ52"/>
<keyword evidence="4" id="KW-0393">Immunoglobulin domain</keyword>
<evidence type="ECO:0000256" key="2">
    <source>
        <dbReference type="ARBA" id="ARBA00023130"/>
    </source>
</evidence>
<evidence type="ECO:0000313" key="6">
    <source>
        <dbReference type="Proteomes" id="UP000694427"/>
    </source>
</evidence>
<keyword evidence="2" id="KW-1064">Adaptive immunity</keyword>
<name>A0A8C1HQ52_CYPCA</name>
<dbReference type="GO" id="GO:0002250">
    <property type="term" value="P:adaptive immune response"/>
    <property type="evidence" value="ECO:0007669"/>
    <property type="project" value="UniProtKB-KW"/>
</dbReference>
<accession>A0A8C1HQ52</accession>
<dbReference type="InterPro" id="IPR013783">
    <property type="entry name" value="Ig-like_fold"/>
</dbReference>
<keyword evidence="6" id="KW-1185">Reference proteome</keyword>
<dbReference type="SMART" id="SM00406">
    <property type="entry name" value="IGv"/>
    <property type="match status" value="1"/>
</dbReference>
<dbReference type="PANTHER" id="PTHR19367:SF18">
    <property type="entry name" value="T CELL RECEPTOR ALPHA VARIABLE 16"/>
    <property type="match status" value="1"/>
</dbReference>
<keyword evidence="2" id="KW-0391">Immunity</keyword>
<dbReference type="InterPro" id="IPR051287">
    <property type="entry name" value="TCR_variable_region"/>
</dbReference>